<dbReference type="SUPFAM" id="SSF54523">
    <property type="entry name" value="Pili subunits"/>
    <property type="match status" value="1"/>
</dbReference>
<dbReference type="InterPro" id="IPR045584">
    <property type="entry name" value="Pilin-like"/>
</dbReference>
<accession>A0A1J5SP48</accession>
<feature type="transmembrane region" description="Helical" evidence="1">
    <location>
        <begin position="7"/>
        <end position="28"/>
    </location>
</feature>
<dbReference type="InterPro" id="IPR012902">
    <property type="entry name" value="N_methyl_site"/>
</dbReference>
<keyword evidence="1" id="KW-0812">Transmembrane</keyword>
<dbReference type="AlphaFoldDB" id="A0A1J5SP48"/>
<keyword evidence="1" id="KW-1133">Transmembrane helix</keyword>
<gene>
    <name evidence="2" type="ORF">GALL_119420</name>
</gene>
<sequence>MKRNQSGFTLIEIAIVLVIIGLLLGGVLKGQELINSAKVKNLATDFRNIPVYVYGYQDKFRALPGDDIQAISHVSATTNGNGNGLIDGPWDSLTAANETQLFWADVRLAGLAAGPTTGPDLLPTNAVGGVIGITSSNTANFNDPSAGTPTNPKISGSYIICSSGILGKYAKQLDLQMDDGSPIGGSMREFTDTTPGTRPSTLIVPTAMTNGMINDNDTFTVCMGV</sequence>
<dbReference type="Pfam" id="PF07963">
    <property type="entry name" value="N_methyl"/>
    <property type="match status" value="1"/>
</dbReference>
<proteinExistence type="predicted"/>
<comment type="caution">
    <text evidence="2">The sequence shown here is derived from an EMBL/GenBank/DDBJ whole genome shotgun (WGS) entry which is preliminary data.</text>
</comment>
<reference evidence="2" key="1">
    <citation type="submission" date="2016-10" db="EMBL/GenBank/DDBJ databases">
        <title>Sequence of Gallionella enrichment culture.</title>
        <authorList>
            <person name="Poehlein A."/>
            <person name="Muehling M."/>
            <person name="Daniel R."/>
        </authorList>
    </citation>
    <scope>NUCLEOTIDE SEQUENCE</scope>
</reference>
<protein>
    <recommendedName>
        <fullName evidence="3">Prepilin-type N-terminal cleavage/methylation domain-containing protein</fullName>
    </recommendedName>
</protein>
<organism evidence="2">
    <name type="scientific">mine drainage metagenome</name>
    <dbReference type="NCBI Taxonomy" id="410659"/>
    <lineage>
        <taxon>unclassified sequences</taxon>
        <taxon>metagenomes</taxon>
        <taxon>ecological metagenomes</taxon>
    </lineage>
</organism>
<dbReference type="NCBIfam" id="TIGR02532">
    <property type="entry name" value="IV_pilin_GFxxxE"/>
    <property type="match status" value="1"/>
</dbReference>
<keyword evidence="1" id="KW-0472">Membrane</keyword>
<evidence type="ECO:0000256" key="1">
    <source>
        <dbReference type="SAM" id="Phobius"/>
    </source>
</evidence>
<dbReference type="PROSITE" id="PS00409">
    <property type="entry name" value="PROKAR_NTER_METHYL"/>
    <property type="match status" value="1"/>
</dbReference>
<evidence type="ECO:0000313" key="2">
    <source>
        <dbReference type="EMBL" id="OIR05816.1"/>
    </source>
</evidence>
<evidence type="ECO:0008006" key="3">
    <source>
        <dbReference type="Google" id="ProtNLM"/>
    </source>
</evidence>
<dbReference type="EMBL" id="MLJW01000047">
    <property type="protein sequence ID" value="OIR05816.1"/>
    <property type="molecule type" value="Genomic_DNA"/>
</dbReference>
<name>A0A1J5SP48_9ZZZZ</name>